<evidence type="ECO:0000313" key="2">
    <source>
        <dbReference type="Proteomes" id="UP001206067"/>
    </source>
</evidence>
<reference evidence="1 2" key="1">
    <citation type="submission" date="2022-08" db="EMBL/GenBank/DDBJ databases">
        <title>Polyphasic taxonomy analysis of Qipengyuania sp.RS5-5.</title>
        <authorList>
            <person name="Xamxidin M."/>
            <person name="Wu M."/>
        </authorList>
    </citation>
    <scope>NUCLEOTIDE SEQUENCE [LARGE SCALE GENOMIC DNA]</scope>
    <source>
        <strain evidence="1 2">RS5-5</strain>
    </source>
</reference>
<proteinExistence type="predicted"/>
<keyword evidence="2" id="KW-1185">Reference proteome</keyword>
<sequence>MSEVQHFMGLVEQEQNGVSYPESAAPLAIIPFNDENAAIVSLLSIRLSAPSRIVILPVRTLNPGMFMHHSASTSP</sequence>
<protein>
    <submittedName>
        <fullName evidence="1">Uncharacterized protein</fullName>
    </submittedName>
</protein>
<name>A0ABT1XRG6_9SPHN</name>
<organism evidence="1 2">
    <name type="scientific">Parerythrobacter lacustris</name>
    <dbReference type="NCBI Taxonomy" id="2969984"/>
    <lineage>
        <taxon>Bacteria</taxon>
        <taxon>Pseudomonadati</taxon>
        <taxon>Pseudomonadota</taxon>
        <taxon>Alphaproteobacteria</taxon>
        <taxon>Sphingomonadales</taxon>
        <taxon>Erythrobacteraceae</taxon>
        <taxon>Parerythrobacter</taxon>
    </lineage>
</organism>
<gene>
    <name evidence="1" type="ORF">NSO95_07700</name>
</gene>
<dbReference type="EMBL" id="JANKHH010000004">
    <property type="protein sequence ID" value="MCR2833827.1"/>
    <property type="molecule type" value="Genomic_DNA"/>
</dbReference>
<dbReference type="Proteomes" id="UP001206067">
    <property type="component" value="Unassembled WGS sequence"/>
</dbReference>
<comment type="caution">
    <text evidence="1">The sequence shown here is derived from an EMBL/GenBank/DDBJ whole genome shotgun (WGS) entry which is preliminary data.</text>
</comment>
<dbReference type="RefSeq" id="WP_257595606.1">
    <property type="nucleotide sequence ID" value="NZ_JANKHH010000004.1"/>
</dbReference>
<accession>A0ABT1XRG6</accession>
<evidence type="ECO:0000313" key="1">
    <source>
        <dbReference type="EMBL" id="MCR2833827.1"/>
    </source>
</evidence>